<dbReference type="InterPro" id="IPR027024">
    <property type="entry name" value="UCP027386_ABC_sbc_TM0202"/>
</dbReference>
<dbReference type="SUPFAM" id="SSF53850">
    <property type="entry name" value="Periplasmic binding protein-like II"/>
    <property type="match status" value="1"/>
</dbReference>
<dbReference type="Proteomes" id="UP000004870">
    <property type="component" value="Unassembled WGS sequence"/>
</dbReference>
<sequence length="347" mass="37431">MEYKRARYNAILICTRSTIMLKRRQFITATSAALTALSLPVRAQSANKLTLWGPPVTPSVLLAIAAQEGKAKDISPFDVQIWRSPDQLRAGLLNGDIAASIVPSYVAANLYNQGKKVKLFNIMSEGLNYIAAPVANGKPLVASLADLAQHSLVIPFKNDMPDLLLQILYKKAGLDFSAAQVSYTATPPEALVLFLSGKVDCANLPEPLMSLALLKAKEKGKEITRALDVQQLWGEAFNSAARVPLAGLLFTEEFIAQNSAFIAALDEDLKAAVAWSKANPEKTAELAAKYLPFPQEALAAGIPHSRFSAIPAASIEAEILHFYTEMHALNAKITGGKVPDAGLFYRA</sequence>
<dbReference type="PANTHER" id="PTHR30024:SF46">
    <property type="entry name" value="ABC TRANSPORTER, SUBSTRATE-BINDING LIPOPROTEIN"/>
    <property type="match status" value="1"/>
</dbReference>
<proteinExistence type="predicted"/>
<organism evidence="1 2">
    <name type="scientific">Cardiobacterium hominis (strain ATCC 15826 / DSM 8339 / NCTC 10426 / 6573)</name>
    <dbReference type="NCBI Taxonomy" id="638300"/>
    <lineage>
        <taxon>Bacteria</taxon>
        <taxon>Pseudomonadati</taxon>
        <taxon>Pseudomonadota</taxon>
        <taxon>Gammaproteobacteria</taxon>
        <taxon>Cardiobacteriales</taxon>
        <taxon>Cardiobacteriaceae</taxon>
        <taxon>Cardiobacterium</taxon>
    </lineage>
</organism>
<comment type="caution">
    <text evidence="1">The sequence shown here is derived from an EMBL/GenBank/DDBJ whole genome shotgun (WGS) entry which is preliminary data.</text>
</comment>
<protein>
    <submittedName>
        <fullName evidence="1">Tat pathway signal sequence domain protein</fullName>
    </submittedName>
</protein>
<name>C8NB04_CARH6</name>
<keyword evidence="2" id="KW-1185">Reference proteome</keyword>
<reference evidence="1 2" key="1">
    <citation type="submission" date="2009-08" db="EMBL/GenBank/DDBJ databases">
        <authorList>
            <person name="Qin X."/>
            <person name="Bachman B."/>
            <person name="Battles P."/>
            <person name="Bell A."/>
            <person name="Bess C."/>
            <person name="Bickham C."/>
            <person name="Chaboub L."/>
            <person name="Chen D."/>
            <person name="Coyle M."/>
            <person name="Deiros D.R."/>
            <person name="Dinh H."/>
            <person name="Forbes L."/>
            <person name="Fowler G."/>
            <person name="Francisco L."/>
            <person name="Fu Q."/>
            <person name="Gubbala S."/>
            <person name="Hale W."/>
            <person name="Han Y."/>
            <person name="Hemphill L."/>
            <person name="Highlander S.K."/>
            <person name="Hirani K."/>
            <person name="Hogues M."/>
            <person name="Jackson L."/>
            <person name="Jakkamsetti A."/>
            <person name="Javaid M."/>
            <person name="Jiang H."/>
            <person name="Korchina V."/>
            <person name="Kovar C."/>
            <person name="Lara F."/>
            <person name="Lee S."/>
            <person name="Mata R."/>
            <person name="Mathew T."/>
            <person name="Moen C."/>
            <person name="Morales K."/>
            <person name="Munidasa M."/>
            <person name="Nazareth L."/>
            <person name="Ngo R."/>
            <person name="Nguyen L."/>
            <person name="Okwuonu G."/>
            <person name="Ongeri F."/>
            <person name="Patil S."/>
            <person name="Petrosino J."/>
            <person name="Pham C."/>
            <person name="Pham P."/>
            <person name="Pu L.-L."/>
            <person name="Puazo M."/>
            <person name="Raj R."/>
            <person name="Reid J."/>
            <person name="Rouhana J."/>
            <person name="Saada N."/>
            <person name="Shang Y."/>
            <person name="Simmons D."/>
            <person name="Thornton R."/>
            <person name="Warren J."/>
            <person name="Weissenberger G."/>
            <person name="Zhang J."/>
            <person name="Zhang L."/>
            <person name="Zhou C."/>
            <person name="Zhu D."/>
            <person name="Muzny D."/>
            <person name="Worley K."/>
            <person name="Gibbs R."/>
        </authorList>
    </citation>
    <scope>NUCLEOTIDE SEQUENCE [LARGE SCALE GENOMIC DNA]</scope>
    <source>
        <strain evidence="2">ATCC 15826 / DSM 8339 / NCTC 10426 / 6573</strain>
    </source>
</reference>
<dbReference type="HOGENOM" id="CLU_062584_2_0_6"/>
<dbReference type="PIRSF" id="PIRSF027386">
    <property type="entry name" value="UCP027386_ABC_sbc_TM0202"/>
    <property type="match status" value="1"/>
</dbReference>
<dbReference type="Pfam" id="PF13379">
    <property type="entry name" value="NMT1_2"/>
    <property type="match status" value="1"/>
</dbReference>
<dbReference type="STRING" id="2718.CHUV0807_1907"/>
<accession>C8NB04</accession>
<dbReference type="EMBL" id="ACKY01000097">
    <property type="protein sequence ID" value="EEV88241.1"/>
    <property type="molecule type" value="Genomic_DNA"/>
</dbReference>
<evidence type="ECO:0000313" key="2">
    <source>
        <dbReference type="Proteomes" id="UP000004870"/>
    </source>
</evidence>
<gene>
    <name evidence="1" type="ORF">HMPREF0198_1682</name>
</gene>
<dbReference type="AlphaFoldDB" id="C8NB04"/>
<dbReference type="PANTHER" id="PTHR30024">
    <property type="entry name" value="ALIPHATIC SULFONATES-BINDING PROTEIN-RELATED"/>
    <property type="match status" value="1"/>
</dbReference>
<evidence type="ECO:0000313" key="1">
    <source>
        <dbReference type="EMBL" id="EEV88241.1"/>
    </source>
</evidence>
<dbReference type="Gene3D" id="3.40.190.10">
    <property type="entry name" value="Periplasmic binding protein-like II"/>
    <property type="match status" value="2"/>
</dbReference>